<name>A0AAX1N8E9_9BACT</name>
<dbReference type="AlphaFoldDB" id="A0AAX1N8E9"/>
<evidence type="ECO:0000313" key="1">
    <source>
        <dbReference type="EMBL" id="QWG02696.1"/>
    </source>
</evidence>
<proteinExistence type="predicted"/>
<dbReference type="KEGG" id="fya:KMW28_03715"/>
<protein>
    <submittedName>
        <fullName evidence="1">Uncharacterized protein</fullName>
    </submittedName>
</protein>
<evidence type="ECO:0000313" key="2">
    <source>
        <dbReference type="Proteomes" id="UP000678679"/>
    </source>
</evidence>
<sequence length="258" mass="29965">MQAYNILDQHIHQLCQVIAKFNRAFVPKKADDSHTNLQFDIVGERVVGRWVTTEKGKVIMGFHVPSQTFHLYSENWSSLFSLETIGKTQVEIENAWETTLKEWNLSFSEFIAPLHYEIPVYDFLSTPYTKFNQNDMYLWMTYRALASEICYDVLNHLQVEGEIRIWPHHFDTGIYVEATPNVGVGFGLAMKDSILEAPYFYYSAYGLNGHSIDYTQLSSLSMGKWIVQEQWKGAVIGIDHTTRNTLHQFIKEVTEEYI</sequence>
<dbReference type="Proteomes" id="UP000678679">
    <property type="component" value="Chromosome 1"/>
</dbReference>
<dbReference type="EMBL" id="CP076132">
    <property type="protein sequence ID" value="QWG02696.1"/>
    <property type="molecule type" value="Genomic_DNA"/>
</dbReference>
<accession>A0AAX1N8E9</accession>
<reference evidence="1 2" key="1">
    <citation type="submission" date="2021-05" db="EMBL/GenBank/DDBJ databases">
        <title>Comparative genomic studies on the polysaccharide-degrading batcterial strains of the Flammeovirga genus.</title>
        <authorList>
            <person name="Zewei F."/>
            <person name="Zheng Z."/>
            <person name="Yu L."/>
            <person name="Ruyue G."/>
            <person name="Yanhong M."/>
            <person name="Yuanyuan C."/>
            <person name="Jingyan G."/>
            <person name="Wenjun H."/>
        </authorList>
    </citation>
    <scope>NUCLEOTIDE SEQUENCE [LARGE SCALE GENOMIC DNA]</scope>
    <source>
        <strain evidence="1 2">NBRC:100898</strain>
    </source>
</reference>
<gene>
    <name evidence="1" type="ORF">KMW28_03715</name>
</gene>
<keyword evidence="2" id="KW-1185">Reference proteome</keyword>
<organism evidence="1 2">
    <name type="scientific">Flammeovirga yaeyamensis</name>
    <dbReference type="NCBI Taxonomy" id="367791"/>
    <lineage>
        <taxon>Bacteria</taxon>
        <taxon>Pseudomonadati</taxon>
        <taxon>Bacteroidota</taxon>
        <taxon>Cytophagia</taxon>
        <taxon>Cytophagales</taxon>
        <taxon>Flammeovirgaceae</taxon>
        <taxon>Flammeovirga</taxon>
    </lineage>
</organism>
<dbReference type="RefSeq" id="WP_169666555.1">
    <property type="nucleotide sequence ID" value="NZ_CP076132.1"/>
</dbReference>